<dbReference type="Gene3D" id="3.20.20.80">
    <property type="entry name" value="Glycosidases"/>
    <property type="match status" value="1"/>
</dbReference>
<name>V2XMS5_9FIRM</name>
<keyword evidence="7" id="KW-1185">Reference proteome</keyword>
<feature type="domain" description="F5/8 type C" evidence="4">
    <location>
        <begin position="1265"/>
        <end position="1376"/>
    </location>
</feature>
<feature type="compositionally biased region" description="Polar residues" evidence="2">
    <location>
        <begin position="1510"/>
        <end position="1520"/>
    </location>
</feature>
<feature type="chain" id="PRO_5039505405" evidence="3">
    <location>
        <begin position="24"/>
        <end position="1645"/>
    </location>
</feature>
<feature type="domain" description="Cytosolic endo-beta-N-acetylglucosaminidase TIM barrel" evidence="5">
    <location>
        <begin position="120"/>
        <end position="453"/>
    </location>
</feature>
<feature type="signal peptide" evidence="3">
    <location>
        <begin position="1"/>
        <end position="23"/>
    </location>
</feature>
<feature type="region of interest" description="Disordered" evidence="2">
    <location>
        <begin position="1464"/>
        <end position="1528"/>
    </location>
</feature>
<evidence type="ECO:0000256" key="1">
    <source>
        <dbReference type="ARBA" id="ARBA00023295"/>
    </source>
</evidence>
<evidence type="ECO:0000313" key="7">
    <source>
        <dbReference type="Proteomes" id="UP000018227"/>
    </source>
</evidence>
<dbReference type="HOGENOM" id="CLU_242656_0_0_9"/>
<dbReference type="Pfam" id="PF00754">
    <property type="entry name" value="F5_F8_type_C"/>
    <property type="match status" value="1"/>
</dbReference>
<dbReference type="GO" id="GO:0033925">
    <property type="term" value="F:mannosyl-glycoprotein endo-beta-N-acetylglucosaminidase activity"/>
    <property type="evidence" value="ECO:0007669"/>
    <property type="project" value="InterPro"/>
</dbReference>
<dbReference type="InterPro" id="IPR032979">
    <property type="entry name" value="ENGase"/>
</dbReference>
<dbReference type="STRING" id="592026.GCWU0000282_001200"/>
<dbReference type="Proteomes" id="UP000018227">
    <property type="component" value="Unassembled WGS sequence"/>
</dbReference>
<evidence type="ECO:0000259" key="4">
    <source>
        <dbReference type="Pfam" id="PF00754"/>
    </source>
</evidence>
<dbReference type="InterPro" id="IPR013783">
    <property type="entry name" value="Ig-like_fold"/>
</dbReference>
<comment type="caution">
    <text evidence="6">The sequence shown here is derived from an EMBL/GenBank/DDBJ whole genome shotgun (WGS) entry which is preliminary data.</text>
</comment>
<dbReference type="OrthoDB" id="1089471at2"/>
<dbReference type="InterPro" id="IPR008979">
    <property type="entry name" value="Galactose-bd-like_sf"/>
</dbReference>
<dbReference type="PANTHER" id="PTHR13246:SF1">
    <property type="entry name" value="CYTOSOLIC ENDO-BETA-N-ACETYLGLUCOSAMINIDASE"/>
    <property type="match status" value="1"/>
</dbReference>
<dbReference type="Gene3D" id="2.60.120.260">
    <property type="entry name" value="Galactose-binding domain-like"/>
    <property type="match status" value="2"/>
</dbReference>
<evidence type="ECO:0000259" key="5">
    <source>
        <dbReference type="Pfam" id="PF03644"/>
    </source>
</evidence>
<dbReference type="Gene3D" id="2.60.40.10">
    <property type="entry name" value="Immunoglobulins"/>
    <property type="match status" value="1"/>
</dbReference>
<dbReference type="InterPro" id="IPR000421">
    <property type="entry name" value="FA58C"/>
</dbReference>
<keyword evidence="3" id="KW-0732">Signal</keyword>
<dbReference type="InterPro" id="IPR009063">
    <property type="entry name" value="Ig/albumin-bd_sf"/>
</dbReference>
<dbReference type="PANTHER" id="PTHR13246">
    <property type="entry name" value="ENDO BETA N-ACETYLGLUCOSAMINIDASE"/>
    <property type="match status" value="1"/>
</dbReference>
<dbReference type="eggNOG" id="COG4724">
    <property type="taxonomic scope" value="Bacteria"/>
</dbReference>
<dbReference type="SUPFAM" id="SSF49785">
    <property type="entry name" value="Galactose-binding domain-like"/>
    <property type="match status" value="1"/>
</dbReference>
<dbReference type="Gene3D" id="1.20.120.1850">
    <property type="entry name" value="Ebh helix bundles repeating unit (S and A modules)"/>
    <property type="match status" value="1"/>
</dbReference>
<protein>
    <submittedName>
        <fullName evidence="6">F5/8 type C domain protein</fullName>
    </submittedName>
</protein>
<evidence type="ECO:0000256" key="3">
    <source>
        <dbReference type="SAM" id="SignalP"/>
    </source>
</evidence>
<feature type="compositionally biased region" description="Basic and acidic residues" evidence="2">
    <location>
        <begin position="1485"/>
        <end position="1505"/>
    </location>
</feature>
<keyword evidence="1" id="KW-0378">Hydrolase</keyword>
<organism evidence="6 7">
    <name type="scientific">Catonella morbi ATCC 51271</name>
    <dbReference type="NCBI Taxonomy" id="592026"/>
    <lineage>
        <taxon>Bacteria</taxon>
        <taxon>Bacillati</taxon>
        <taxon>Bacillota</taxon>
        <taxon>Clostridia</taxon>
        <taxon>Lachnospirales</taxon>
        <taxon>Lachnospiraceae</taxon>
        <taxon>Catonella</taxon>
    </lineage>
</organism>
<dbReference type="EMBL" id="ACIL03000009">
    <property type="protein sequence ID" value="ESL03489.1"/>
    <property type="molecule type" value="Genomic_DNA"/>
</dbReference>
<reference evidence="6 7" key="1">
    <citation type="submission" date="2013-06" db="EMBL/GenBank/DDBJ databases">
        <authorList>
            <person name="Weinstock G."/>
            <person name="Sodergren E."/>
            <person name="Clifton S."/>
            <person name="Fulton L."/>
            <person name="Fulton B."/>
            <person name="Courtney L."/>
            <person name="Fronick C."/>
            <person name="Harrison M."/>
            <person name="Strong C."/>
            <person name="Farmer C."/>
            <person name="Delahaunty K."/>
            <person name="Markovic C."/>
            <person name="Hall O."/>
            <person name="Minx P."/>
            <person name="Tomlinson C."/>
            <person name="Mitreva M."/>
            <person name="Nelson J."/>
            <person name="Hou S."/>
            <person name="Wollam A."/>
            <person name="Pepin K.H."/>
            <person name="Johnson M."/>
            <person name="Bhonagiri V."/>
            <person name="Nash W.E."/>
            <person name="Warren W."/>
            <person name="Chinwalla A."/>
            <person name="Mardis E.R."/>
            <person name="Wilson R.K."/>
        </authorList>
    </citation>
    <scope>NUCLEOTIDE SEQUENCE [LARGE SCALE GENOMIC DNA]</scope>
    <source>
        <strain evidence="6 7">ATCC 51271</strain>
    </source>
</reference>
<dbReference type="SUPFAM" id="SSF46997">
    <property type="entry name" value="Bacterial immunoglobulin/albumin-binding domains"/>
    <property type="match status" value="1"/>
</dbReference>
<evidence type="ECO:0000313" key="6">
    <source>
        <dbReference type="EMBL" id="ESL03489.1"/>
    </source>
</evidence>
<dbReference type="Pfam" id="PF07554">
    <property type="entry name" value="FIVAR"/>
    <property type="match status" value="2"/>
</dbReference>
<dbReference type="Pfam" id="PF03644">
    <property type="entry name" value="Glyco_hydro_85"/>
    <property type="match status" value="1"/>
</dbReference>
<accession>V2XMS5</accession>
<dbReference type="Gene3D" id="1.20.5.420">
    <property type="entry name" value="Immunoglobulin FC, subunit C"/>
    <property type="match status" value="1"/>
</dbReference>
<gene>
    <name evidence="6" type="ORF">GCWU0000282_001200</name>
</gene>
<dbReference type="RefSeq" id="WP_023354081.1">
    <property type="nucleotide sequence ID" value="NZ_KI535367.1"/>
</dbReference>
<keyword evidence="1" id="KW-0326">Glycosidase</keyword>
<proteinExistence type="predicted"/>
<dbReference type="GO" id="GO:0005829">
    <property type="term" value="C:cytosol"/>
    <property type="evidence" value="ECO:0007669"/>
    <property type="project" value="UniProtKB-SubCell"/>
</dbReference>
<sequence>MRKRTKMQIAGLCIMSMAISAFAGISMGNKAYADTWPDIDSAKIKSAQPHFSGYTVRNIEAWDKETDPFSDLMRARVPLQKRNEAFTQTQANPSLNDKTEVMLMQGDYGNSFFNSTIANNSYGNVAFNFWQYTDYFCPWHGAATVGVPEGLYDPVTSDWRARGFEFGIVNIPNQAYINAAHKNGVKAIACVYFDPHFRPGQTINEMFVKDTNGDYVVAKKLIALAKEYGIDGYFLNNEERYDERFKDFMAYLSEKGLYTQFYDTNSYFNRSKSQWLKDDNRAKIHDSVFVNYGWSNVNKFVEHAKEIGVDPYKAVFLGIEANQGKYIANNNLVKNSYTSETDKNPLCSIALFTPSDMYQRGVDDLEKKLGLSGKLPVHQRPEYQWMIAERERMYFSGVTCDPKDTGSHPGYKREDVVVNDASYWPGVADFKAETSVIRGKKFYTDFNIGKGMQYFVKGKAVNDEAWTNLNDQDILPSWQWWFESEGSKLKADFDFGEKEVRNDTEGNKRELPFKQIGAYNGGSSLVVYGDLKSKNNLKLFKTALDVTESTKAKLIFRKTSDDAAKMKLGLVFEDKPEETVELEVKSTETKSDEFKSAQVDLSAYKGRKIAAISLVFDGNADTYQMNIGSISVSDTETEITAPENFKIDRVYDDKQMVFSWKLDRYEDVDKYRVYAESEGKKHFLGGIYDEKLYVKDYFFDKGKEIKFSLVKVGKDGKESKATEKVVDFSKLPTEIKVAEIIPEKEFNERLVKLQAEAEEPEKISFSFKKGKDNNTLYEASVEPIKEYTYDKTASEYKIDVADDNGIVTVPNLKDGYFYDLTIKPKNSEIGISYRGKFNDSYARPMTEDDIVWAGVKKVALRSPLTRDWYEVKLSFKAEGEAEAKEIGSYQRGITPNYHSPITLPADKGEITLTLNDYKGNSSEIKLKYDESYKEELIKLKEEYSKIVNNRSAARILFDNTDLDSILDEIQAKLVESEQVIYTLKRNEEKVNKFVKELKELYGKLHKNENAVKYDIHLVIDGYAQVNFVLKDEEDKKIEPFSIKDHVYSFILTKGKKYNYEISNASNWGSQIIPKKGSIDVKEEGKAEINVEKAAFSLKVVPKISNTIKRLEAFNKADYDVKVKYSSWGGESSLPLTHESFTVEEPDTSTLGEKTVKVTGLNKETTFKVMVIPNDTDPKEIKELWSEVEKARGLKEKAEYRYATGEKKDAFDKALAEAEELITGSEFDVKAISEKLEKLKETVKALDGLSNEPLTAVPSSKQLVYQGFKLDRMVDGKKDTYTWIASSQIVGDWVKLTYTKPIKVNKVKIIYPDDVEDDFINTADIEVKDGDNWKKIGEIAGTDKTTVEVEAGKRPVTTEVQLRITEENGNWYKIAEFIVEYEEAKAPNPQPDPEVEALKKTLEEAIAKAEALKEDVRYKKADKEKQEEFDKVLDNAKKILREDNVDKKALEEIINQLKTVAAALNGKEENNTNPPVVPYPAVPAAPEKKEETKEEQKKPETKEEGKAPSVTDVTDTETPQGKATEKKVLTLPSSKKTVNLGALKELNSINAKKVVLPQNKAKINASITAAALSELVSKKISAFEVIGKNFTLYLNSKNLKALNKLTKKQITFKAVRLKTGKIELKVFVDGKKLTAKQLAKLKIKVK</sequence>
<evidence type="ECO:0000256" key="2">
    <source>
        <dbReference type="SAM" id="MobiDB-lite"/>
    </source>
</evidence>
<dbReference type="InterPro" id="IPR005201">
    <property type="entry name" value="TIM_ENGase"/>
</dbReference>